<gene>
    <name evidence="9" type="ORF">TVAG_369150</name>
</gene>
<keyword evidence="4 6" id="KW-1133">Transmembrane helix</keyword>
<evidence type="ECO:0000313" key="9">
    <source>
        <dbReference type="EMBL" id="EAX96005.1"/>
    </source>
</evidence>
<dbReference type="GO" id="GO:0030134">
    <property type="term" value="C:COPII-coated ER to Golgi transport vesicle"/>
    <property type="evidence" value="ECO:0000318"/>
    <property type="project" value="GO_Central"/>
</dbReference>
<evidence type="ECO:0008006" key="11">
    <source>
        <dbReference type="Google" id="ProtNLM"/>
    </source>
</evidence>
<evidence type="ECO:0000259" key="8">
    <source>
        <dbReference type="Pfam" id="PF13850"/>
    </source>
</evidence>
<dbReference type="eggNOG" id="KOG2667">
    <property type="taxonomic scope" value="Eukaryota"/>
</dbReference>
<evidence type="ECO:0000256" key="4">
    <source>
        <dbReference type="ARBA" id="ARBA00022989"/>
    </source>
</evidence>
<dbReference type="RefSeq" id="XP_001308935.1">
    <property type="nucleotide sequence ID" value="XM_001308934.1"/>
</dbReference>
<dbReference type="STRING" id="5722.A2FGE1"/>
<evidence type="ECO:0000256" key="2">
    <source>
        <dbReference type="ARBA" id="ARBA00005648"/>
    </source>
</evidence>
<dbReference type="AlphaFoldDB" id="A2FGE1"/>
<dbReference type="VEuPathDB" id="TrichDB:TVAGG3_0436190"/>
<protein>
    <recommendedName>
        <fullName evidence="11">Endoplasmic reticulum vesicle transporter C-terminal domain-containing protein</fullName>
    </recommendedName>
</protein>
<evidence type="ECO:0000256" key="5">
    <source>
        <dbReference type="ARBA" id="ARBA00023136"/>
    </source>
</evidence>
<feature type="transmembrane region" description="Helical" evidence="6">
    <location>
        <begin position="25"/>
        <end position="49"/>
    </location>
</feature>
<dbReference type="GO" id="GO:0005783">
    <property type="term" value="C:endoplasmic reticulum"/>
    <property type="evidence" value="ECO:0000318"/>
    <property type="project" value="GO_Central"/>
</dbReference>
<dbReference type="InParanoid" id="A2FGE1"/>
<dbReference type="InterPro" id="IPR039542">
    <property type="entry name" value="Erv_N"/>
</dbReference>
<proteinExistence type="inferred from homology"/>
<organism evidence="9 10">
    <name type="scientific">Trichomonas vaginalis (strain ATCC PRA-98 / G3)</name>
    <dbReference type="NCBI Taxonomy" id="412133"/>
    <lineage>
        <taxon>Eukaryota</taxon>
        <taxon>Metamonada</taxon>
        <taxon>Parabasalia</taxon>
        <taxon>Trichomonadida</taxon>
        <taxon>Trichomonadidae</taxon>
        <taxon>Trichomonas</taxon>
    </lineage>
</organism>
<evidence type="ECO:0000256" key="3">
    <source>
        <dbReference type="ARBA" id="ARBA00022692"/>
    </source>
</evidence>
<evidence type="ECO:0000259" key="7">
    <source>
        <dbReference type="Pfam" id="PF07970"/>
    </source>
</evidence>
<dbReference type="PANTHER" id="PTHR10984">
    <property type="entry name" value="ENDOPLASMIC RETICULUM-GOLGI INTERMEDIATE COMPARTMENT PROTEIN"/>
    <property type="match status" value="1"/>
</dbReference>
<feature type="domain" description="Endoplasmic reticulum vesicle transporter N-terminal" evidence="8">
    <location>
        <begin position="5"/>
        <end position="97"/>
    </location>
</feature>
<dbReference type="PANTHER" id="PTHR10984:SF25">
    <property type="entry name" value="ENDOPLASMIC RETICULUM-GOLGI INTERMEDIATE COMPARTMENT PROTEIN 3"/>
    <property type="match status" value="1"/>
</dbReference>
<keyword evidence="3 6" id="KW-0812">Transmembrane</keyword>
<sequence length="353" mass="40539">MASYLSYFDIFDKTKDKELVISDKFSFILSDIVSVFTAFLLLANIIIILSPKIHRDLAPLQSIRSGDSLVNISLGILVDLPCYYLHFDLTDSLGFTQNYVNNTLRFYRYDFNYSLIGLTNQTMVDKCYPCFKVQFHNYTCCNGCDRLKENYKLNNLTPEPEKWPQCQTNARPDINSSEKCLVKGKVSVNRVRGSFHIAAGRNIYLNDGSHIHELLDDFPNLAFSHAIEHIRFGPRIITAKQPLQNLVMRAKENLTVTHDYSLLVTPVIFVADNQFIEKSFEYTVYLHPVQDKDPGIYFDYQFTPYTIQITWISRSFRGFLISTAGFTAGLYAIASIIDQLFHSFFPPKANTTK</sequence>
<comment type="similarity">
    <text evidence="2">Belongs to the ERGIC family.</text>
</comment>
<evidence type="ECO:0000313" key="10">
    <source>
        <dbReference type="Proteomes" id="UP000001542"/>
    </source>
</evidence>
<dbReference type="OrthoDB" id="270930at2759"/>
<dbReference type="EMBL" id="DS113778">
    <property type="protein sequence ID" value="EAX96005.1"/>
    <property type="molecule type" value="Genomic_DNA"/>
</dbReference>
<evidence type="ECO:0000256" key="6">
    <source>
        <dbReference type="SAM" id="Phobius"/>
    </source>
</evidence>
<dbReference type="InterPro" id="IPR012936">
    <property type="entry name" value="Erv_C"/>
</dbReference>
<dbReference type="KEGG" id="tva:4753770"/>
<dbReference type="VEuPathDB" id="TrichDB:TVAGG3_1065490"/>
<dbReference type="Pfam" id="PF13850">
    <property type="entry name" value="ERGIC_N"/>
    <property type="match status" value="1"/>
</dbReference>
<reference evidence="9" key="1">
    <citation type="submission" date="2006-10" db="EMBL/GenBank/DDBJ databases">
        <authorList>
            <person name="Amadeo P."/>
            <person name="Zhao Q."/>
            <person name="Wortman J."/>
            <person name="Fraser-Liggett C."/>
            <person name="Carlton J."/>
        </authorList>
    </citation>
    <scope>NUCLEOTIDE SEQUENCE</scope>
    <source>
        <strain evidence="9">G3</strain>
    </source>
</reference>
<dbReference type="GO" id="GO:0016020">
    <property type="term" value="C:membrane"/>
    <property type="evidence" value="ECO:0007669"/>
    <property type="project" value="UniProtKB-SubCell"/>
</dbReference>
<dbReference type="VEuPathDB" id="TrichDB:TVAG_369150"/>
<dbReference type="Pfam" id="PF07970">
    <property type="entry name" value="COPIIcoated_ERV"/>
    <property type="match status" value="1"/>
</dbReference>
<keyword evidence="10" id="KW-1185">Reference proteome</keyword>
<dbReference type="InterPro" id="IPR045888">
    <property type="entry name" value="Erv"/>
</dbReference>
<feature type="domain" description="Endoplasmic reticulum vesicle transporter C-terminal" evidence="7">
    <location>
        <begin position="130"/>
        <end position="338"/>
    </location>
</feature>
<name>A2FGE1_TRIV3</name>
<dbReference type="Proteomes" id="UP000001542">
    <property type="component" value="Unassembled WGS sequence"/>
</dbReference>
<accession>A2FGE1</accession>
<keyword evidence="5 6" id="KW-0472">Membrane</keyword>
<reference evidence="9" key="2">
    <citation type="journal article" date="2007" name="Science">
        <title>Draft genome sequence of the sexually transmitted pathogen Trichomonas vaginalis.</title>
        <authorList>
            <person name="Carlton J.M."/>
            <person name="Hirt R.P."/>
            <person name="Silva J.C."/>
            <person name="Delcher A.L."/>
            <person name="Schatz M."/>
            <person name="Zhao Q."/>
            <person name="Wortman J.R."/>
            <person name="Bidwell S.L."/>
            <person name="Alsmark U.C.M."/>
            <person name="Besteiro S."/>
            <person name="Sicheritz-Ponten T."/>
            <person name="Noel C.J."/>
            <person name="Dacks J.B."/>
            <person name="Foster P.G."/>
            <person name="Simillion C."/>
            <person name="Van de Peer Y."/>
            <person name="Miranda-Saavedra D."/>
            <person name="Barton G.J."/>
            <person name="Westrop G.D."/>
            <person name="Mueller S."/>
            <person name="Dessi D."/>
            <person name="Fiori P.L."/>
            <person name="Ren Q."/>
            <person name="Paulsen I."/>
            <person name="Zhang H."/>
            <person name="Bastida-Corcuera F.D."/>
            <person name="Simoes-Barbosa A."/>
            <person name="Brown M.T."/>
            <person name="Hayes R.D."/>
            <person name="Mukherjee M."/>
            <person name="Okumura C.Y."/>
            <person name="Schneider R."/>
            <person name="Smith A.J."/>
            <person name="Vanacova S."/>
            <person name="Villalvazo M."/>
            <person name="Haas B.J."/>
            <person name="Pertea M."/>
            <person name="Feldblyum T.V."/>
            <person name="Utterback T.R."/>
            <person name="Shu C.L."/>
            <person name="Osoegawa K."/>
            <person name="de Jong P.J."/>
            <person name="Hrdy I."/>
            <person name="Horvathova L."/>
            <person name="Zubacova Z."/>
            <person name="Dolezal P."/>
            <person name="Malik S.B."/>
            <person name="Logsdon J.M. Jr."/>
            <person name="Henze K."/>
            <person name="Gupta A."/>
            <person name="Wang C.C."/>
            <person name="Dunne R.L."/>
            <person name="Upcroft J.A."/>
            <person name="Upcroft P."/>
            <person name="White O."/>
            <person name="Salzberg S.L."/>
            <person name="Tang P."/>
            <person name="Chiu C.-H."/>
            <person name="Lee Y.-S."/>
            <person name="Embley T.M."/>
            <person name="Coombs G.H."/>
            <person name="Mottram J.C."/>
            <person name="Tachezy J."/>
            <person name="Fraser-Liggett C.M."/>
            <person name="Johnson P.J."/>
        </authorList>
    </citation>
    <scope>NUCLEOTIDE SEQUENCE [LARGE SCALE GENOMIC DNA]</scope>
    <source>
        <strain evidence="9">G3</strain>
    </source>
</reference>
<comment type="subcellular location">
    <subcellularLocation>
        <location evidence="1">Membrane</location>
        <topology evidence="1">Multi-pass membrane protein</topology>
    </subcellularLocation>
</comment>
<evidence type="ECO:0000256" key="1">
    <source>
        <dbReference type="ARBA" id="ARBA00004141"/>
    </source>
</evidence>
<feature type="transmembrane region" description="Helical" evidence="6">
    <location>
        <begin position="318"/>
        <end position="337"/>
    </location>
</feature>